<dbReference type="PROSITE" id="PS50039">
    <property type="entry name" value="FORK_HEAD_3"/>
    <property type="match status" value="1"/>
</dbReference>
<dbReference type="InterPro" id="IPR001766">
    <property type="entry name" value="Fork_head_dom"/>
</dbReference>
<evidence type="ECO:0000313" key="6">
    <source>
        <dbReference type="Proteomes" id="UP000310200"/>
    </source>
</evidence>
<dbReference type="InterPro" id="IPR036390">
    <property type="entry name" value="WH_DNA-bd_sf"/>
</dbReference>
<name>A0A4S2L7D7_9HYME</name>
<comment type="caution">
    <text evidence="5">The sequence shown here is derived from an EMBL/GenBank/DDBJ whole genome shotgun (WGS) entry which is preliminary data.</text>
</comment>
<gene>
    <name evidence="5" type="ORF">DBV15_07144</name>
</gene>
<dbReference type="Proteomes" id="UP000310200">
    <property type="component" value="Unassembled WGS sequence"/>
</dbReference>
<dbReference type="SMART" id="SM00339">
    <property type="entry name" value="FH"/>
    <property type="match status" value="1"/>
</dbReference>
<dbReference type="EMBL" id="QBLH01000331">
    <property type="protein sequence ID" value="TGZ56498.1"/>
    <property type="molecule type" value="Genomic_DNA"/>
</dbReference>
<dbReference type="InterPro" id="IPR036388">
    <property type="entry name" value="WH-like_DNA-bd_sf"/>
</dbReference>
<evidence type="ECO:0000256" key="1">
    <source>
        <dbReference type="ARBA" id="ARBA00023125"/>
    </source>
</evidence>
<dbReference type="GO" id="GO:0003700">
    <property type="term" value="F:DNA-binding transcription factor activity"/>
    <property type="evidence" value="ECO:0007669"/>
    <property type="project" value="InterPro"/>
</dbReference>
<dbReference type="GO" id="GO:0005634">
    <property type="term" value="C:nucleus"/>
    <property type="evidence" value="ECO:0007669"/>
    <property type="project" value="UniProtKB-SubCell"/>
</dbReference>
<comment type="subcellular location">
    <subcellularLocation>
        <location evidence="2">Nucleus</location>
    </subcellularLocation>
</comment>
<organism evidence="5 6">
    <name type="scientific">Temnothorax longispinosus</name>
    <dbReference type="NCBI Taxonomy" id="300112"/>
    <lineage>
        <taxon>Eukaryota</taxon>
        <taxon>Metazoa</taxon>
        <taxon>Ecdysozoa</taxon>
        <taxon>Arthropoda</taxon>
        <taxon>Hexapoda</taxon>
        <taxon>Insecta</taxon>
        <taxon>Pterygota</taxon>
        <taxon>Neoptera</taxon>
        <taxon>Endopterygota</taxon>
        <taxon>Hymenoptera</taxon>
        <taxon>Apocrita</taxon>
        <taxon>Aculeata</taxon>
        <taxon>Formicoidea</taxon>
        <taxon>Formicidae</taxon>
        <taxon>Myrmicinae</taxon>
        <taxon>Temnothorax</taxon>
    </lineage>
</organism>
<evidence type="ECO:0000256" key="3">
    <source>
        <dbReference type="SAM" id="MobiDB-lite"/>
    </source>
</evidence>
<keyword evidence="1 2" id="KW-0238">DNA-binding</keyword>
<evidence type="ECO:0000259" key="4">
    <source>
        <dbReference type="PROSITE" id="PS50039"/>
    </source>
</evidence>
<feature type="region of interest" description="Disordered" evidence="3">
    <location>
        <begin position="1"/>
        <end position="22"/>
    </location>
</feature>
<evidence type="ECO:0000313" key="5">
    <source>
        <dbReference type="EMBL" id="TGZ56498.1"/>
    </source>
</evidence>
<reference evidence="5 6" key="1">
    <citation type="journal article" date="2019" name="Philos. Trans. R. Soc. Lond., B, Biol. Sci.">
        <title>Ant behaviour and brain gene expression of defending hosts depend on the ecological success of the intruding social parasite.</title>
        <authorList>
            <person name="Kaur R."/>
            <person name="Stoldt M."/>
            <person name="Jongepier E."/>
            <person name="Feldmeyer B."/>
            <person name="Menzel F."/>
            <person name="Bornberg-Bauer E."/>
            <person name="Foitzik S."/>
        </authorList>
    </citation>
    <scope>NUCLEOTIDE SEQUENCE [LARGE SCALE GENOMIC DNA]</scope>
    <source>
        <tissue evidence="5">Whole body</tissue>
    </source>
</reference>
<dbReference type="GO" id="GO:0043565">
    <property type="term" value="F:sequence-specific DNA binding"/>
    <property type="evidence" value="ECO:0007669"/>
    <property type="project" value="InterPro"/>
</dbReference>
<dbReference type="STRING" id="300112.A0A4S2L7D7"/>
<dbReference type="AlphaFoldDB" id="A0A4S2L7D7"/>
<dbReference type="Pfam" id="PF00250">
    <property type="entry name" value="Forkhead"/>
    <property type="match status" value="1"/>
</dbReference>
<evidence type="ECO:0000256" key="2">
    <source>
        <dbReference type="PROSITE-ProRule" id="PRU00089"/>
    </source>
</evidence>
<feature type="DNA-binding region" description="Fork-head" evidence="2">
    <location>
        <begin position="39"/>
        <end position="104"/>
    </location>
</feature>
<keyword evidence="6" id="KW-1185">Reference proteome</keyword>
<keyword evidence="2" id="KW-0539">Nucleus</keyword>
<dbReference type="SUPFAM" id="SSF46785">
    <property type="entry name" value="Winged helix' DNA-binding domain"/>
    <property type="match status" value="1"/>
</dbReference>
<feature type="domain" description="Fork-head" evidence="4">
    <location>
        <begin position="39"/>
        <end position="104"/>
    </location>
</feature>
<protein>
    <recommendedName>
        <fullName evidence="4">Fork-head domain-containing protein</fullName>
    </recommendedName>
</protein>
<accession>A0A4S2L7D7</accession>
<feature type="compositionally biased region" description="Basic and acidic residues" evidence="3">
    <location>
        <begin position="12"/>
        <end position="22"/>
    </location>
</feature>
<proteinExistence type="predicted"/>
<dbReference type="Gene3D" id="1.10.10.10">
    <property type="entry name" value="Winged helix-like DNA-binding domain superfamily/Winged helix DNA-binding domain"/>
    <property type="match status" value="1"/>
</dbReference>
<sequence length="134" mass="16097">MVRTFAYPADPSDAHSDASDLHDRVDHATPLAAEEIRQIIIKALEAAPRNRLQLCNIYHHIEKYFPKYIRKTNWQKRIRQQLTESKLFKKEGRGPGQSRYWRLQGKMYRVNEKLTKKPTRVMIIYRHLKFYQWG</sequence>